<dbReference type="InterPro" id="IPR000595">
    <property type="entry name" value="cNMP-bd_dom"/>
</dbReference>
<dbReference type="PANTHER" id="PTHR45689:SF5">
    <property type="entry name" value="I[[H]] CHANNEL, ISOFORM E"/>
    <property type="match status" value="1"/>
</dbReference>
<feature type="compositionally biased region" description="Polar residues" evidence="1">
    <location>
        <begin position="750"/>
        <end position="760"/>
    </location>
</feature>
<organism evidence="4 5">
    <name type="scientific">Paramecium sonneborni</name>
    <dbReference type="NCBI Taxonomy" id="65129"/>
    <lineage>
        <taxon>Eukaryota</taxon>
        <taxon>Sar</taxon>
        <taxon>Alveolata</taxon>
        <taxon>Ciliophora</taxon>
        <taxon>Intramacronucleata</taxon>
        <taxon>Oligohymenophorea</taxon>
        <taxon>Peniculida</taxon>
        <taxon>Parameciidae</taxon>
        <taxon>Paramecium</taxon>
    </lineage>
</organism>
<dbReference type="GO" id="GO:0098855">
    <property type="term" value="C:HCN channel complex"/>
    <property type="evidence" value="ECO:0007669"/>
    <property type="project" value="TreeGrafter"/>
</dbReference>
<feature type="compositionally biased region" description="Polar residues" evidence="1">
    <location>
        <begin position="731"/>
        <end position="740"/>
    </location>
</feature>
<feature type="compositionally biased region" description="Basic and acidic residues" evidence="1">
    <location>
        <begin position="714"/>
        <end position="730"/>
    </location>
</feature>
<dbReference type="EMBL" id="CAJJDN010000060">
    <property type="protein sequence ID" value="CAD8093115.1"/>
    <property type="molecule type" value="Genomic_DNA"/>
</dbReference>
<comment type="caution">
    <text evidence="4">The sequence shown here is derived from an EMBL/GenBank/DDBJ whole genome shotgun (WGS) entry which is preliminary data.</text>
</comment>
<sequence length="925" mass="108287">MSSYFFEQDIKDFTSPRFILDGATPQVDPKVGSNSDVLIQSEISNMESMRSLKHETIMNKNKLMKKNSQILSIKFDQSANKKFQNTRSQFKNENNENDGGQLKQVLGKQMLLKFKDRLLSNAHLLTKQMMEEKKHLLNYLFLDDSLLEGKRTKKNQTLSKLEQLFIFPVFLPQDRFVKIWSLFSILCSFFILWLSPFIASFQLEKNQEIQRIIEIVFIYLFIDGLIANNKAILVQGELIVSRKQIIKNYLRFQMINDLVNLIIWLIMYQGVDHFQITQLLSMIQIIITIFTVYTKINNFVDCLYLSGRLSEILDLIFLIISLYYFIHIIGCFWHYLALVSQDFSLQSWLSKYSLENESHWIKYDYAIYWATMTMVTVGYGDITAANPIEIVFSNFTMFVSSFVFAYSVNSIGMIIKNFYDHKNQYKRQLILINTFMKNNLVDDSIQNRVRNYLKNQVDQESKSNQVEAQQILENLPTGLKNEVNFNIKARIIKNMKILYNNFSKTTLNQITSQIEQINYIPNDVIYNPEERHKDYHIFYVDSGQVRLVEIRTKKIVQTFNEGQSFGEYQFISGFDSKFMIISSQFTQLYKISRLDFVRVLQNNQRDKELFQQIKDQLIYLSDYSLIGKKCNLCNNCDHMNSDCFLISYKPNLETLIKREGFTLQQRDLIKRNDRQKLKVLSSINGIMSTVVQFQQQELISNQNETQTIISGTKKYKDQTTRRQSDYKTETPEVSSLSEQSPDIKQDRIQDSNIVVPQSKLNPRRQSKNLTGKFAITQQSNKLIENKDKRKMSIAFQRESSNIHPDGASVQLIQQKSSKQGLSSNTIIEIEDHNRHSNKSFNLDIDKIFQFQNYMPQSNALSVILNLNKQKSKISSIYTSNLKKAFKFTFYYKVAKLACGMRLFIASTSRRMLKPPQGIKKNQFQQ</sequence>
<feature type="domain" description="Cyclic nucleotide-binding" evidence="3">
    <location>
        <begin position="498"/>
        <end position="600"/>
    </location>
</feature>
<feature type="transmembrane region" description="Helical" evidence="2">
    <location>
        <begin position="249"/>
        <end position="268"/>
    </location>
</feature>
<dbReference type="OrthoDB" id="297496at2759"/>
<accession>A0A8S1NUB4</accession>
<dbReference type="Proteomes" id="UP000692954">
    <property type="component" value="Unassembled WGS sequence"/>
</dbReference>
<keyword evidence="2" id="KW-1133">Transmembrane helix</keyword>
<keyword evidence="5" id="KW-1185">Reference proteome</keyword>
<dbReference type="InterPro" id="IPR013099">
    <property type="entry name" value="K_chnl_dom"/>
</dbReference>
<dbReference type="PROSITE" id="PS50042">
    <property type="entry name" value="CNMP_BINDING_3"/>
    <property type="match status" value="1"/>
</dbReference>
<dbReference type="GO" id="GO:0005249">
    <property type="term" value="F:voltage-gated potassium channel activity"/>
    <property type="evidence" value="ECO:0007669"/>
    <property type="project" value="TreeGrafter"/>
</dbReference>
<evidence type="ECO:0000313" key="4">
    <source>
        <dbReference type="EMBL" id="CAD8093115.1"/>
    </source>
</evidence>
<dbReference type="SMART" id="SM00100">
    <property type="entry name" value="cNMP"/>
    <property type="match status" value="1"/>
</dbReference>
<keyword evidence="2" id="KW-0472">Membrane</keyword>
<dbReference type="CDD" id="cd00038">
    <property type="entry name" value="CAP_ED"/>
    <property type="match status" value="1"/>
</dbReference>
<protein>
    <recommendedName>
        <fullName evidence="3">Cyclic nucleotide-binding domain-containing protein</fullName>
    </recommendedName>
</protein>
<dbReference type="GO" id="GO:0035725">
    <property type="term" value="P:sodium ion transmembrane transport"/>
    <property type="evidence" value="ECO:0007669"/>
    <property type="project" value="TreeGrafter"/>
</dbReference>
<evidence type="ECO:0000259" key="3">
    <source>
        <dbReference type="PROSITE" id="PS50042"/>
    </source>
</evidence>
<feature type="transmembrane region" description="Helical" evidence="2">
    <location>
        <begin position="395"/>
        <end position="419"/>
    </location>
</feature>
<name>A0A8S1NUB4_9CILI</name>
<feature type="region of interest" description="Disordered" evidence="1">
    <location>
        <begin position="710"/>
        <end position="767"/>
    </location>
</feature>
<dbReference type="GO" id="GO:0003254">
    <property type="term" value="P:regulation of membrane depolarization"/>
    <property type="evidence" value="ECO:0007669"/>
    <property type="project" value="TreeGrafter"/>
</dbReference>
<evidence type="ECO:0000313" key="5">
    <source>
        <dbReference type="Proteomes" id="UP000692954"/>
    </source>
</evidence>
<feature type="transmembrane region" description="Helical" evidence="2">
    <location>
        <begin position="274"/>
        <end position="294"/>
    </location>
</feature>
<dbReference type="Pfam" id="PF00027">
    <property type="entry name" value="cNMP_binding"/>
    <property type="match status" value="1"/>
</dbReference>
<gene>
    <name evidence="4" type="ORF">PSON_ATCC_30995.1.T0600103</name>
</gene>
<dbReference type="InterPro" id="IPR051413">
    <property type="entry name" value="K/Na_HCN_channel"/>
</dbReference>
<feature type="transmembrane region" description="Helical" evidence="2">
    <location>
        <begin position="315"/>
        <end position="336"/>
    </location>
</feature>
<evidence type="ECO:0000256" key="1">
    <source>
        <dbReference type="SAM" id="MobiDB-lite"/>
    </source>
</evidence>
<keyword evidence="2" id="KW-0812">Transmembrane</keyword>
<reference evidence="4" key="1">
    <citation type="submission" date="2021-01" db="EMBL/GenBank/DDBJ databases">
        <authorList>
            <consortium name="Genoscope - CEA"/>
            <person name="William W."/>
        </authorList>
    </citation>
    <scope>NUCLEOTIDE SEQUENCE</scope>
</reference>
<dbReference type="AlphaFoldDB" id="A0A8S1NUB4"/>
<dbReference type="Pfam" id="PF07885">
    <property type="entry name" value="Ion_trans_2"/>
    <property type="match status" value="1"/>
</dbReference>
<proteinExistence type="predicted"/>
<evidence type="ECO:0000256" key="2">
    <source>
        <dbReference type="SAM" id="Phobius"/>
    </source>
</evidence>
<feature type="transmembrane region" description="Helical" evidence="2">
    <location>
        <begin position="179"/>
        <end position="203"/>
    </location>
</feature>
<dbReference type="PANTHER" id="PTHR45689">
    <property type="entry name" value="I[[H]] CHANNEL, ISOFORM E"/>
    <property type="match status" value="1"/>
</dbReference>